<feature type="domain" description="ABC transporter" evidence="4">
    <location>
        <begin position="2"/>
        <end position="236"/>
    </location>
</feature>
<gene>
    <name evidence="5" type="ORF">AVDCRST_MAG27-2798</name>
</gene>
<evidence type="ECO:0000313" key="5">
    <source>
        <dbReference type="EMBL" id="CAA9255489.1"/>
    </source>
</evidence>
<dbReference type="GO" id="GO:0016887">
    <property type="term" value="F:ATP hydrolysis activity"/>
    <property type="evidence" value="ECO:0007669"/>
    <property type="project" value="InterPro"/>
</dbReference>
<dbReference type="FunFam" id="3.40.50.300:FF:000425">
    <property type="entry name" value="Probable ABC transporter, ATP-binding subunit"/>
    <property type="match status" value="1"/>
</dbReference>
<dbReference type="PROSITE" id="PS50893">
    <property type="entry name" value="ABC_TRANSPORTER_2"/>
    <property type="match status" value="1"/>
</dbReference>
<protein>
    <submittedName>
        <fullName evidence="5">Sulfate and thiosulfate import ATP-binding protein CysA</fullName>
        <ecNumber evidence="5">3.6.3.25</ecNumber>
    </submittedName>
</protein>
<dbReference type="InterPro" id="IPR017871">
    <property type="entry name" value="ABC_transporter-like_CS"/>
</dbReference>
<evidence type="ECO:0000256" key="3">
    <source>
        <dbReference type="ARBA" id="ARBA00022840"/>
    </source>
</evidence>
<dbReference type="InterPro" id="IPR050093">
    <property type="entry name" value="ABC_SmlMolc_Importer"/>
</dbReference>
<keyword evidence="5" id="KW-0378">Hydrolase</keyword>
<name>A0A6J4INY0_9PROT</name>
<dbReference type="PANTHER" id="PTHR42781">
    <property type="entry name" value="SPERMIDINE/PUTRESCINE IMPORT ATP-BINDING PROTEIN POTA"/>
    <property type="match status" value="1"/>
</dbReference>
<dbReference type="InterPro" id="IPR003439">
    <property type="entry name" value="ABC_transporter-like_ATP-bd"/>
</dbReference>
<evidence type="ECO:0000259" key="4">
    <source>
        <dbReference type="PROSITE" id="PS50893"/>
    </source>
</evidence>
<dbReference type="EC" id="3.6.3.25" evidence="5"/>
<evidence type="ECO:0000256" key="1">
    <source>
        <dbReference type="ARBA" id="ARBA00022448"/>
    </source>
</evidence>
<dbReference type="PANTHER" id="PTHR42781:SF4">
    <property type="entry name" value="SPERMIDINE_PUTRESCINE IMPORT ATP-BINDING PROTEIN POTA"/>
    <property type="match status" value="1"/>
</dbReference>
<dbReference type="AlphaFoldDB" id="A0A6J4INY0"/>
<keyword evidence="3 5" id="KW-0067">ATP-binding</keyword>
<organism evidence="5">
    <name type="scientific">uncultured Craurococcus sp</name>
    <dbReference type="NCBI Taxonomy" id="1135998"/>
    <lineage>
        <taxon>Bacteria</taxon>
        <taxon>Pseudomonadati</taxon>
        <taxon>Pseudomonadota</taxon>
        <taxon>Alphaproteobacteria</taxon>
        <taxon>Acetobacterales</taxon>
        <taxon>Acetobacteraceae</taxon>
        <taxon>Craurococcus</taxon>
        <taxon>environmental samples</taxon>
    </lineage>
</organism>
<dbReference type="PROSITE" id="PS00211">
    <property type="entry name" value="ABC_TRANSPORTER_1"/>
    <property type="match status" value="1"/>
</dbReference>
<dbReference type="Gene3D" id="3.40.50.300">
    <property type="entry name" value="P-loop containing nucleotide triphosphate hydrolases"/>
    <property type="match status" value="1"/>
</dbReference>
<accession>A0A6J4INY0</accession>
<dbReference type="InterPro" id="IPR003593">
    <property type="entry name" value="AAA+_ATPase"/>
</dbReference>
<dbReference type="InterPro" id="IPR027417">
    <property type="entry name" value="P-loop_NTPase"/>
</dbReference>
<keyword evidence="2" id="KW-0547">Nucleotide-binding</keyword>
<dbReference type="EMBL" id="CADCTD010000093">
    <property type="protein sequence ID" value="CAA9255489.1"/>
    <property type="molecule type" value="Genomic_DNA"/>
</dbReference>
<sequence length="345" mass="37023">MIEVTGLHLRYGGVAALDGVELALRPGEFVALLGASGSGKTTLLRSLAGLEFPDAGQVRIDGRDMAQVPARERGIGFVFQNYALFRHMTVFENIAFGLRIKPRRLRPGRAEIGRRVEELLALVRLPGMGGRYPDQLSGGQRQRVALARALAIEPRVLLLDEPFGALDAKVRKELRHWLRGLHDRLGLTSLFVTHDQDEALELADRVAVMRDGRVVQFDTPEALLAAPADAGVAGFLGDAVPVECEVRGGQAWFAALPPVAVEGVAEGKGIAFLRPVDLLAEPGAGEARVAAARRDGRGVRLTVEAGEVLLEAVPSPGWVPQRGEACRVTVVAARVFPRQDGAGRA</sequence>
<dbReference type="GO" id="GO:0015697">
    <property type="term" value="P:quaternary ammonium group transport"/>
    <property type="evidence" value="ECO:0007669"/>
    <property type="project" value="UniProtKB-ARBA"/>
</dbReference>
<reference evidence="5" key="1">
    <citation type="submission" date="2020-02" db="EMBL/GenBank/DDBJ databases">
        <authorList>
            <person name="Meier V. D."/>
        </authorList>
    </citation>
    <scope>NUCLEOTIDE SEQUENCE</scope>
    <source>
        <strain evidence="5">AVDCRST_MAG27</strain>
    </source>
</reference>
<proteinExistence type="predicted"/>
<dbReference type="SUPFAM" id="SSF52540">
    <property type="entry name" value="P-loop containing nucleoside triphosphate hydrolases"/>
    <property type="match status" value="1"/>
</dbReference>
<dbReference type="Pfam" id="PF00005">
    <property type="entry name" value="ABC_tran"/>
    <property type="match status" value="1"/>
</dbReference>
<dbReference type="SMART" id="SM00382">
    <property type="entry name" value="AAA"/>
    <property type="match status" value="1"/>
</dbReference>
<keyword evidence="1" id="KW-0813">Transport</keyword>
<dbReference type="GO" id="GO:0005524">
    <property type="term" value="F:ATP binding"/>
    <property type="evidence" value="ECO:0007669"/>
    <property type="project" value="UniProtKB-KW"/>
</dbReference>
<evidence type="ECO:0000256" key="2">
    <source>
        <dbReference type="ARBA" id="ARBA00022741"/>
    </source>
</evidence>